<evidence type="ECO:0000259" key="2">
    <source>
        <dbReference type="PROSITE" id="PS50812"/>
    </source>
</evidence>
<dbReference type="CDD" id="cd05162">
    <property type="entry name" value="PWWP"/>
    <property type="match status" value="1"/>
</dbReference>
<dbReference type="Proteomes" id="UP000015105">
    <property type="component" value="Chromosome 1D"/>
</dbReference>
<protein>
    <recommendedName>
        <fullName evidence="2">PWWP domain-containing protein</fullName>
    </recommendedName>
</protein>
<feature type="compositionally biased region" description="Basic residues" evidence="1">
    <location>
        <begin position="434"/>
        <end position="446"/>
    </location>
</feature>
<dbReference type="SMART" id="SM00293">
    <property type="entry name" value="PWWP"/>
    <property type="match status" value="1"/>
</dbReference>
<name>A0A452ZAB6_AEGTS</name>
<dbReference type="InterPro" id="IPR000313">
    <property type="entry name" value="PWWP_dom"/>
</dbReference>
<feature type="compositionally biased region" description="Polar residues" evidence="1">
    <location>
        <begin position="582"/>
        <end position="593"/>
    </location>
</feature>
<dbReference type="PANTHER" id="PTHR42851">
    <property type="entry name" value="ALDOLASE-RELATED"/>
    <property type="match status" value="1"/>
</dbReference>
<evidence type="ECO:0000313" key="4">
    <source>
        <dbReference type="Proteomes" id="UP000015105"/>
    </source>
</evidence>
<reference evidence="4" key="1">
    <citation type="journal article" date="2014" name="Science">
        <title>Ancient hybridizations among the ancestral genomes of bread wheat.</title>
        <authorList>
            <consortium name="International Wheat Genome Sequencing Consortium,"/>
            <person name="Marcussen T."/>
            <person name="Sandve S.R."/>
            <person name="Heier L."/>
            <person name="Spannagl M."/>
            <person name="Pfeifer M."/>
            <person name="Jakobsen K.S."/>
            <person name="Wulff B.B."/>
            <person name="Steuernagel B."/>
            <person name="Mayer K.F."/>
            <person name="Olsen O.A."/>
        </authorList>
    </citation>
    <scope>NUCLEOTIDE SEQUENCE [LARGE SCALE GENOMIC DNA]</scope>
    <source>
        <strain evidence="4">cv. AL8/78</strain>
    </source>
</reference>
<feature type="region of interest" description="Disordered" evidence="1">
    <location>
        <begin position="559"/>
        <end position="593"/>
    </location>
</feature>
<sequence length="880" mass="96358">FQSHRASHSAVINARTPHGPVRQTQPTKQPQSPHFPGPVSPAHLARPFGHFPPRLLLPIGSLPELADITTQIARARAASEAEATRRPNPRTFVSAGQADALAPRRPVPEIRVGGAGGWFAAMIWLSGMEGGVDPEGRDELPLVDASTDGEAMAQGSFGEADFDAMMVESGGLQGEEVGSSLAQVQNIAADTAEISDPAVPQHDAEAESNEDGQRVRYRLPPLDKDGFRVSDLVWAKLQGRPWWPGAIFDPSDASELALEHQKEGHHLVAFFGDGSFAWCQESQLKPFMDNCLEMEKQGNSDAFTSAVNSALQELSTRILTAASCSCLPEYLSENGLCYLRGNSGLKAGVTCSKVNQAEILQYFSPEHLLHYMKSLALSPCQGGVLQDLVIACSQLMSFYRSKGYGEIASFQSGSAWAEDVIDTTATNEVQPSHVKPKRGRGRPRKRKPDDNIELAEGRPIVKPQNEPIVHNNIGETECGEVDIYVKKPAKRRRVQRRHGVDTKDLLSGMAASTEMSMIGKTEGDRSEEWKFLPCPKEETTDHMQDAYWSGLSLHTVSTHSLKGASGKTRPIRRRRPTRRTCAPSSDLSSPVQNMQPETLDVNRKIEVIKRSIIHVDEKMVHDVNPTALVLCFGKSIALPSEMDFIRMFSRYGPLKETETEVHKNTNTAKVVFRKRVDAERAFSVAGNFGSFGPSLRSFRLANMPFSLTTELNYPKLRSEDGGMEIPACRVSGVALDSAQIGIVDKADKGETVGNPSVEHTEMVKLAGQYEGNTERALHAGGRNEESPDVLSDTMQTGIVDDTPKHKLVCVHGVVEASEDTMEVDNTDETREETSMPRDLRAQAFTGYVQKQSVGDEYTLQGIEGSTVEMPVGEARKFSCC</sequence>
<feature type="domain" description="PWWP" evidence="2">
    <location>
        <begin position="229"/>
        <end position="290"/>
    </location>
</feature>
<keyword evidence="4" id="KW-1185">Reference proteome</keyword>
<evidence type="ECO:0000313" key="3">
    <source>
        <dbReference type="EnsemblPlants" id="AET1Gv20689700.1"/>
    </source>
</evidence>
<reference evidence="4" key="2">
    <citation type="journal article" date="2017" name="Nat. Plants">
        <title>The Aegilops tauschii genome reveals multiple impacts of transposons.</title>
        <authorList>
            <person name="Zhao G."/>
            <person name="Zou C."/>
            <person name="Li K."/>
            <person name="Wang K."/>
            <person name="Li T."/>
            <person name="Gao L."/>
            <person name="Zhang X."/>
            <person name="Wang H."/>
            <person name="Yang Z."/>
            <person name="Liu X."/>
            <person name="Jiang W."/>
            <person name="Mao L."/>
            <person name="Kong X."/>
            <person name="Jiao Y."/>
            <person name="Jia J."/>
        </authorList>
    </citation>
    <scope>NUCLEOTIDE SEQUENCE [LARGE SCALE GENOMIC DNA]</scope>
    <source>
        <strain evidence="4">cv. AL8/78</strain>
    </source>
</reference>
<evidence type="ECO:0000256" key="1">
    <source>
        <dbReference type="SAM" id="MobiDB-lite"/>
    </source>
</evidence>
<dbReference type="PROSITE" id="PS50812">
    <property type="entry name" value="PWWP"/>
    <property type="match status" value="1"/>
</dbReference>
<dbReference type="SUPFAM" id="SSF63748">
    <property type="entry name" value="Tudor/PWWP/MBT"/>
    <property type="match status" value="1"/>
</dbReference>
<feature type="region of interest" description="Disordered" evidence="1">
    <location>
        <begin position="194"/>
        <end position="213"/>
    </location>
</feature>
<feature type="region of interest" description="Disordered" evidence="1">
    <location>
        <begin position="1"/>
        <end position="46"/>
    </location>
</feature>
<dbReference type="STRING" id="200361.A0A452ZAB6"/>
<dbReference type="Gramene" id="AET1Gv20689700.1">
    <property type="protein sequence ID" value="AET1Gv20689700.1"/>
    <property type="gene ID" value="AET1Gv20689700"/>
</dbReference>
<feature type="region of interest" description="Disordered" evidence="1">
    <location>
        <begin position="78"/>
        <end position="101"/>
    </location>
</feature>
<dbReference type="InterPro" id="IPR053063">
    <property type="entry name" value="PWWP_domain_containing_PDP"/>
</dbReference>
<feature type="compositionally biased region" description="Polar residues" evidence="1">
    <location>
        <begin position="22"/>
        <end position="32"/>
    </location>
</feature>
<accession>A0A452ZAB6</accession>
<dbReference type="EnsemblPlants" id="AET1Gv20689700.1">
    <property type="protein sequence ID" value="AET1Gv20689700.1"/>
    <property type="gene ID" value="AET1Gv20689700"/>
</dbReference>
<reference evidence="3" key="3">
    <citation type="journal article" date="2017" name="Nature">
        <title>Genome sequence of the progenitor of the wheat D genome Aegilops tauschii.</title>
        <authorList>
            <person name="Luo M.C."/>
            <person name="Gu Y.Q."/>
            <person name="Puiu D."/>
            <person name="Wang H."/>
            <person name="Twardziok S.O."/>
            <person name="Deal K.R."/>
            <person name="Huo N."/>
            <person name="Zhu T."/>
            <person name="Wang L."/>
            <person name="Wang Y."/>
            <person name="McGuire P.E."/>
            <person name="Liu S."/>
            <person name="Long H."/>
            <person name="Ramasamy R.K."/>
            <person name="Rodriguez J.C."/>
            <person name="Van S.L."/>
            <person name="Yuan L."/>
            <person name="Wang Z."/>
            <person name="Xia Z."/>
            <person name="Xiao L."/>
            <person name="Anderson O.D."/>
            <person name="Ouyang S."/>
            <person name="Liang Y."/>
            <person name="Zimin A.V."/>
            <person name="Pertea G."/>
            <person name="Qi P."/>
            <person name="Bennetzen J.L."/>
            <person name="Dai X."/>
            <person name="Dawson M.W."/>
            <person name="Muller H.G."/>
            <person name="Kugler K."/>
            <person name="Rivarola-Duarte L."/>
            <person name="Spannagl M."/>
            <person name="Mayer K.F.X."/>
            <person name="Lu F.H."/>
            <person name="Bevan M.W."/>
            <person name="Leroy P."/>
            <person name="Li P."/>
            <person name="You F.M."/>
            <person name="Sun Q."/>
            <person name="Liu Z."/>
            <person name="Lyons E."/>
            <person name="Wicker T."/>
            <person name="Salzberg S.L."/>
            <person name="Devos K.M."/>
            <person name="Dvorak J."/>
        </authorList>
    </citation>
    <scope>NUCLEOTIDE SEQUENCE [LARGE SCALE GENOMIC DNA]</scope>
    <source>
        <strain evidence="3">cv. AL8/78</strain>
    </source>
</reference>
<organism evidence="3 4">
    <name type="scientific">Aegilops tauschii subsp. strangulata</name>
    <name type="common">Goatgrass</name>
    <dbReference type="NCBI Taxonomy" id="200361"/>
    <lineage>
        <taxon>Eukaryota</taxon>
        <taxon>Viridiplantae</taxon>
        <taxon>Streptophyta</taxon>
        <taxon>Embryophyta</taxon>
        <taxon>Tracheophyta</taxon>
        <taxon>Spermatophyta</taxon>
        <taxon>Magnoliopsida</taxon>
        <taxon>Liliopsida</taxon>
        <taxon>Poales</taxon>
        <taxon>Poaceae</taxon>
        <taxon>BOP clade</taxon>
        <taxon>Pooideae</taxon>
        <taxon>Triticodae</taxon>
        <taxon>Triticeae</taxon>
        <taxon>Triticinae</taxon>
        <taxon>Aegilops</taxon>
    </lineage>
</organism>
<dbReference type="PANTHER" id="PTHR42851:SF25">
    <property type="entry name" value="PWWP DOMAIN-CONTAINING PROTEIN"/>
    <property type="match status" value="1"/>
</dbReference>
<reference evidence="3" key="4">
    <citation type="submission" date="2019-03" db="UniProtKB">
        <authorList>
            <consortium name="EnsemblPlants"/>
        </authorList>
    </citation>
    <scope>IDENTIFICATION</scope>
</reference>
<reference evidence="3" key="5">
    <citation type="journal article" date="2021" name="G3 (Bethesda)">
        <title>Aegilops tauschii genome assembly Aet v5.0 features greater sequence contiguity and improved annotation.</title>
        <authorList>
            <person name="Wang L."/>
            <person name="Zhu T."/>
            <person name="Rodriguez J.C."/>
            <person name="Deal K.R."/>
            <person name="Dubcovsky J."/>
            <person name="McGuire P.E."/>
            <person name="Lux T."/>
            <person name="Spannagl M."/>
            <person name="Mayer K.F.X."/>
            <person name="Baldrich P."/>
            <person name="Meyers B.C."/>
            <person name="Huo N."/>
            <person name="Gu Y.Q."/>
            <person name="Zhou H."/>
            <person name="Devos K.M."/>
            <person name="Bennetzen J.L."/>
            <person name="Unver T."/>
            <person name="Budak H."/>
            <person name="Gulick P.J."/>
            <person name="Galiba G."/>
            <person name="Kalapos B."/>
            <person name="Nelson D.R."/>
            <person name="Li P."/>
            <person name="You F.M."/>
            <person name="Luo M.C."/>
            <person name="Dvorak J."/>
        </authorList>
    </citation>
    <scope>NUCLEOTIDE SEQUENCE [LARGE SCALE GENOMIC DNA]</scope>
    <source>
        <strain evidence="3">cv. AL8/78</strain>
    </source>
</reference>
<feature type="region of interest" description="Disordered" evidence="1">
    <location>
        <begin position="427"/>
        <end position="450"/>
    </location>
</feature>
<dbReference type="Pfam" id="PF00855">
    <property type="entry name" value="PWWP"/>
    <property type="match status" value="1"/>
</dbReference>
<dbReference type="AlphaFoldDB" id="A0A452ZAB6"/>
<dbReference type="Gene3D" id="2.30.30.140">
    <property type="match status" value="1"/>
</dbReference>
<proteinExistence type="predicted"/>
<feature type="compositionally biased region" description="Basic residues" evidence="1">
    <location>
        <begin position="569"/>
        <end position="578"/>
    </location>
</feature>